<dbReference type="PANTHER" id="PTHR47942">
    <property type="entry name" value="TETRATRICOPEPTIDE REPEAT (TPR)-LIKE SUPERFAMILY PROTEIN-RELATED"/>
    <property type="match status" value="1"/>
</dbReference>
<name>A0AAD2G558_9STRA</name>
<keyword evidence="4" id="KW-1185">Reference proteome</keyword>
<dbReference type="Proteomes" id="UP001295423">
    <property type="component" value="Unassembled WGS sequence"/>
</dbReference>
<dbReference type="Pfam" id="PF01535">
    <property type="entry name" value="PPR"/>
    <property type="match status" value="1"/>
</dbReference>
<dbReference type="PANTHER" id="PTHR47942:SF63">
    <property type="entry name" value="PENTATRICOPEPTIDE REPEAT-CONTAINING PROTEIN"/>
    <property type="match status" value="1"/>
</dbReference>
<dbReference type="AlphaFoldDB" id="A0AAD2G558"/>
<evidence type="ECO:0000313" key="3">
    <source>
        <dbReference type="EMBL" id="CAJ1961807.1"/>
    </source>
</evidence>
<feature type="transmembrane region" description="Helical" evidence="2">
    <location>
        <begin position="21"/>
        <end position="39"/>
    </location>
</feature>
<evidence type="ECO:0000313" key="4">
    <source>
        <dbReference type="Proteomes" id="UP001295423"/>
    </source>
</evidence>
<evidence type="ECO:0000256" key="1">
    <source>
        <dbReference type="ARBA" id="ARBA00022737"/>
    </source>
</evidence>
<keyword evidence="2" id="KW-0472">Membrane</keyword>
<proteinExistence type="predicted"/>
<keyword evidence="1" id="KW-0677">Repeat</keyword>
<accession>A0AAD2G558</accession>
<comment type="caution">
    <text evidence="3">The sequence shown here is derived from an EMBL/GenBank/DDBJ whole genome shotgun (WGS) entry which is preliminary data.</text>
</comment>
<organism evidence="3 4">
    <name type="scientific">Cylindrotheca closterium</name>
    <dbReference type="NCBI Taxonomy" id="2856"/>
    <lineage>
        <taxon>Eukaryota</taxon>
        <taxon>Sar</taxon>
        <taxon>Stramenopiles</taxon>
        <taxon>Ochrophyta</taxon>
        <taxon>Bacillariophyta</taxon>
        <taxon>Bacillariophyceae</taxon>
        <taxon>Bacillariophycidae</taxon>
        <taxon>Bacillariales</taxon>
        <taxon>Bacillariaceae</taxon>
        <taxon>Cylindrotheca</taxon>
    </lineage>
</organism>
<protein>
    <submittedName>
        <fullName evidence="3">Uncharacterized protein</fullName>
    </submittedName>
</protein>
<dbReference type="InterPro" id="IPR051222">
    <property type="entry name" value="PPR/CCM1_RNA-binding"/>
</dbReference>
<keyword evidence="2" id="KW-1133">Transmembrane helix</keyword>
<keyword evidence="2" id="KW-0812">Transmembrane</keyword>
<dbReference type="InterPro" id="IPR002885">
    <property type="entry name" value="PPR_rpt"/>
</dbReference>
<evidence type="ECO:0000256" key="2">
    <source>
        <dbReference type="SAM" id="Phobius"/>
    </source>
</evidence>
<reference evidence="3" key="1">
    <citation type="submission" date="2023-08" db="EMBL/GenBank/DDBJ databases">
        <authorList>
            <person name="Audoor S."/>
            <person name="Bilcke G."/>
        </authorList>
    </citation>
    <scope>NUCLEOTIDE SEQUENCE</scope>
</reference>
<sequence>MLRRQHGKLIPNDCKGVRRNAFIILLFFTLIPTLCHSFSSNVLPTISPSSSLSSNTNNDEINPKLVIRRIKSKPKNVEHALHILESNGHHPIVVVEALKVCGNCQEHDLALKVFQQYPSEPARTMTIFVLGSSQAHYQKALDLLDDKDVTSPSYNAAIAACGRAKDWERALEIHDGQIPKDQRTTLTTNALMTILAQCRKGAQALQVLQDFDDEVDVNKDGDHQRRPSRVTYQTAIYAMVRSQMEKEAFEVLEDFVQKESSSPYKSQQLPTDAMFDMLTAAFHKRSNWEYIRKVEQLRHPERSIELSEVQNKYAFQHWDKLERVGIGKKSYFVLGQVSMPQSGSASQQPLNITIGVLPHRNPGKNGIQLEFHENHPSSSNETASAASPDRTKLGFLLMQNSATDNTSTMLGMFLTPASRGKGISKACMAVWLSFCLQANIRPKTGIINKPLLALALQHTFGFRPEKGSIDIELVSPSAVPESQREQAQASSSSSAPPLWIYANSRKTIESVFSAWDIQNQNISVLTEPPQRPLESRRIVSMRTAFETPDDLEELQKTIDKILPKASISSHLEGQDIRRVYLGKE</sequence>
<dbReference type="InterPro" id="IPR011990">
    <property type="entry name" value="TPR-like_helical_dom_sf"/>
</dbReference>
<dbReference type="Gene3D" id="1.25.40.10">
    <property type="entry name" value="Tetratricopeptide repeat domain"/>
    <property type="match status" value="1"/>
</dbReference>
<dbReference type="EMBL" id="CAKOGP040002091">
    <property type="protein sequence ID" value="CAJ1961807.1"/>
    <property type="molecule type" value="Genomic_DNA"/>
</dbReference>
<gene>
    <name evidence="3" type="ORF">CYCCA115_LOCUS19381</name>
</gene>